<dbReference type="EMBL" id="BMAV01025213">
    <property type="protein sequence ID" value="GFS39601.1"/>
    <property type="molecule type" value="Genomic_DNA"/>
</dbReference>
<keyword evidence="3" id="KW-1185">Reference proteome</keyword>
<name>A0A8X6IEB6_9ARAC</name>
<accession>A0A8X6IEB6</accession>
<protein>
    <submittedName>
        <fullName evidence="2">Uncharacterized protein</fullName>
    </submittedName>
</protein>
<sequence>MSTVYSTMDDNNGSPQPSTSKGKKMPVDEDRDKIFTVTLPAFRYYGRRLRGKSSSTNQAPHKPSDDYVEYLGSRPIPIPTLYVEGDLFKTVIPVHRAPPPPPLSRRRTRPSEEEEDDDDEVKIVGYKRIENPRVYTVKGNLRRFQLSLDSGLFDGPES</sequence>
<dbReference type="Proteomes" id="UP000886998">
    <property type="component" value="Unassembled WGS sequence"/>
</dbReference>
<evidence type="ECO:0000256" key="1">
    <source>
        <dbReference type="SAM" id="MobiDB-lite"/>
    </source>
</evidence>
<gene>
    <name evidence="2" type="ORF">TNIN_450741</name>
</gene>
<reference evidence="2" key="1">
    <citation type="submission" date="2020-08" db="EMBL/GenBank/DDBJ databases">
        <title>Multicomponent nature underlies the extraordinary mechanical properties of spider dragline silk.</title>
        <authorList>
            <person name="Kono N."/>
            <person name="Nakamura H."/>
            <person name="Mori M."/>
            <person name="Yoshida Y."/>
            <person name="Ohtoshi R."/>
            <person name="Malay A.D."/>
            <person name="Moran D.A.P."/>
            <person name="Tomita M."/>
            <person name="Numata K."/>
            <person name="Arakawa K."/>
        </authorList>
    </citation>
    <scope>NUCLEOTIDE SEQUENCE</scope>
</reference>
<feature type="region of interest" description="Disordered" evidence="1">
    <location>
        <begin position="1"/>
        <end position="31"/>
    </location>
</feature>
<dbReference type="AlphaFoldDB" id="A0A8X6IEB6"/>
<proteinExistence type="predicted"/>
<organism evidence="2 3">
    <name type="scientific">Trichonephila inaurata madagascariensis</name>
    <dbReference type="NCBI Taxonomy" id="2747483"/>
    <lineage>
        <taxon>Eukaryota</taxon>
        <taxon>Metazoa</taxon>
        <taxon>Ecdysozoa</taxon>
        <taxon>Arthropoda</taxon>
        <taxon>Chelicerata</taxon>
        <taxon>Arachnida</taxon>
        <taxon>Araneae</taxon>
        <taxon>Araneomorphae</taxon>
        <taxon>Entelegynae</taxon>
        <taxon>Araneoidea</taxon>
        <taxon>Nephilidae</taxon>
        <taxon>Trichonephila</taxon>
        <taxon>Trichonephila inaurata</taxon>
    </lineage>
</organism>
<feature type="region of interest" description="Disordered" evidence="1">
    <location>
        <begin position="46"/>
        <end position="68"/>
    </location>
</feature>
<feature type="region of interest" description="Disordered" evidence="1">
    <location>
        <begin position="92"/>
        <end position="120"/>
    </location>
</feature>
<evidence type="ECO:0000313" key="2">
    <source>
        <dbReference type="EMBL" id="GFS39601.1"/>
    </source>
</evidence>
<feature type="compositionally biased region" description="Polar residues" evidence="1">
    <location>
        <begin position="1"/>
        <end position="20"/>
    </location>
</feature>
<comment type="caution">
    <text evidence="2">The sequence shown here is derived from an EMBL/GenBank/DDBJ whole genome shotgun (WGS) entry which is preliminary data.</text>
</comment>
<evidence type="ECO:0000313" key="3">
    <source>
        <dbReference type="Proteomes" id="UP000886998"/>
    </source>
</evidence>